<gene>
    <name evidence="3" type="primary">ORF186713</name>
    <name evidence="2" type="synonym">ORF186711</name>
    <name evidence="4" type="synonym">ORF186714</name>
    <name evidence="5" type="synonym">ORF186719</name>
    <name evidence="6" type="synonym">ORF186724</name>
    <name evidence="7" type="synonym">ORF186725</name>
    <name evidence="8" type="synonym">ORF186728</name>
    <name evidence="9" type="synonym">ORF186732</name>
</gene>
<sequence>MRAYKPGINTRGWNSERETERDREIEQTQRTRVVVQGPREEGPCNYRDPVVMEDLMDQWGFWFW</sequence>
<organism evidence="3">
    <name type="scientific">Arion vulgaris</name>
    <dbReference type="NCBI Taxonomy" id="1028688"/>
    <lineage>
        <taxon>Eukaryota</taxon>
        <taxon>Metazoa</taxon>
        <taxon>Spiralia</taxon>
        <taxon>Lophotrochozoa</taxon>
        <taxon>Mollusca</taxon>
        <taxon>Gastropoda</taxon>
        <taxon>Heterobranchia</taxon>
        <taxon>Euthyneura</taxon>
        <taxon>Panpulmonata</taxon>
        <taxon>Eupulmonata</taxon>
        <taxon>Stylommatophora</taxon>
        <taxon>Helicina</taxon>
        <taxon>Arionoidea</taxon>
        <taxon>Arionidae</taxon>
        <taxon>Arion</taxon>
    </lineage>
</organism>
<proteinExistence type="predicted"/>
<dbReference type="EMBL" id="HACG01045268">
    <property type="protein sequence ID" value="CEK92133.1"/>
    <property type="molecule type" value="Transcribed_RNA"/>
</dbReference>
<evidence type="ECO:0000256" key="1">
    <source>
        <dbReference type="SAM" id="MobiDB-lite"/>
    </source>
</evidence>
<evidence type="ECO:0000313" key="8">
    <source>
        <dbReference type="EMBL" id="CEK92136.1"/>
    </source>
</evidence>
<feature type="compositionally biased region" description="Basic and acidic residues" evidence="1">
    <location>
        <begin position="14"/>
        <end position="29"/>
    </location>
</feature>
<accession>A0A0B7BII5</accession>
<dbReference type="EMBL" id="HACG01045269">
    <property type="protein sequence ID" value="CEK92134.1"/>
    <property type="molecule type" value="Transcribed_RNA"/>
</dbReference>
<evidence type="ECO:0000313" key="9">
    <source>
        <dbReference type="EMBL" id="CEK92138.1"/>
    </source>
</evidence>
<evidence type="ECO:0000313" key="7">
    <source>
        <dbReference type="EMBL" id="CEK92135.1"/>
    </source>
</evidence>
<dbReference type="EMBL" id="HACG01045267">
    <property type="protein sequence ID" value="CEK92132.1"/>
    <property type="molecule type" value="Transcribed_RNA"/>
</dbReference>
<name>A0A0B7BII5_9EUPU</name>
<evidence type="ECO:0000313" key="5">
    <source>
        <dbReference type="EMBL" id="CEK92133.1"/>
    </source>
</evidence>
<dbReference type="EMBL" id="HACG01045270">
    <property type="protein sequence ID" value="CEK92135.1"/>
    <property type="molecule type" value="Transcribed_RNA"/>
</dbReference>
<dbReference type="EMBL" id="HACG01045266">
    <property type="protein sequence ID" value="CEK92131.1"/>
    <property type="molecule type" value="Transcribed_RNA"/>
</dbReference>
<dbReference type="EMBL" id="HACG01045273">
    <property type="protein sequence ID" value="CEK92138.1"/>
    <property type="molecule type" value="Transcribed_RNA"/>
</dbReference>
<dbReference type="EMBL" id="HACG01045265">
    <property type="protein sequence ID" value="CEK92130.1"/>
    <property type="molecule type" value="Transcribed_RNA"/>
</dbReference>
<dbReference type="AlphaFoldDB" id="A0A0B7BII5"/>
<protein>
    <submittedName>
        <fullName evidence="3">Uncharacterized protein</fullName>
    </submittedName>
</protein>
<evidence type="ECO:0000313" key="2">
    <source>
        <dbReference type="EMBL" id="CEK92130.1"/>
    </source>
</evidence>
<dbReference type="EMBL" id="HACG01045271">
    <property type="protein sequence ID" value="CEK92136.1"/>
    <property type="molecule type" value="Transcribed_RNA"/>
</dbReference>
<evidence type="ECO:0000313" key="3">
    <source>
        <dbReference type="EMBL" id="CEK92131.1"/>
    </source>
</evidence>
<feature type="region of interest" description="Disordered" evidence="1">
    <location>
        <begin position="1"/>
        <end position="29"/>
    </location>
</feature>
<evidence type="ECO:0000313" key="4">
    <source>
        <dbReference type="EMBL" id="CEK92132.1"/>
    </source>
</evidence>
<reference evidence="3" key="1">
    <citation type="submission" date="2014-12" db="EMBL/GenBank/DDBJ databases">
        <title>Insight into the proteome of Arion vulgaris.</title>
        <authorList>
            <person name="Aradska J."/>
            <person name="Bulat T."/>
            <person name="Smidak R."/>
            <person name="Sarate P."/>
            <person name="Gangsoo J."/>
            <person name="Sialana F."/>
            <person name="Bilban M."/>
            <person name="Lubec G."/>
        </authorList>
    </citation>
    <scope>NUCLEOTIDE SEQUENCE</scope>
    <source>
        <tissue evidence="3">Skin</tissue>
    </source>
</reference>
<evidence type="ECO:0000313" key="6">
    <source>
        <dbReference type="EMBL" id="CEK92134.1"/>
    </source>
</evidence>